<evidence type="ECO:0000313" key="1">
    <source>
        <dbReference type="EMBL" id="ELP32893.1"/>
    </source>
</evidence>
<organism evidence="1 2">
    <name type="scientific">Rhodopirellula baltica SWK14</name>
    <dbReference type="NCBI Taxonomy" id="993516"/>
    <lineage>
        <taxon>Bacteria</taxon>
        <taxon>Pseudomonadati</taxon>
        <taxon>Planctomycetota</taxon>
        <taxon>Planctomycetia</taxon>
        <taxon>Pirellulales</taxon>
        <taxon>Pirellulaceae</taxon>
        <taxon>Rhodopirellula</taxon>
    </lineage>
</organism>
<reference evidence="1 2" key="1">
    <citation type="journal article" date="2013" name="Mar. Genomics">
        <title>Expression of sulfatases in Rhodopirellula baltica and the diversity of sulfatases in the genus Rhodopirellula.</title>
        <authorList>
            <person name="Wegner C.E."/>
            <person name="Richter-Heitmann T."/>
            <person name="Klindworth A."/>
            <person name="Klockow C."/>
            <person name="Richter M."/>
            <person name="Achstetter T."/>
            <person name="Glockner F.O."/>
            <person name="Harder J."/>
        </authorList>
    </citation>
    <scope>NUCLEOTIDE SEQUENCE [LARGE SCALE GENOMIC DNA]</scope>
    <source>
        <strain evidence="1 2">SWK14</strain>
    </source>
</reference>
<accession>L7CFU5</accession>
<protein>
    <submittedName>
        <fullName evidence="1">Uncharacterized protein</fullName>
    </submittedName>
</protein>
<sequence>MEKTQNLNLKSRSDPPTIDGIGEHAVLMIVPEISTNVDAYPAKKHRRWLSFWPELIKSGGDKQKEGKSLTHASSNRITGVRRVCWPTAFRPTVPSQTRSHDSGKTETTIDACRGLGEALDLTHSIL</sequence>
<dbReference type="Proteomes" id="UP000010959">
    <property type="component" value="Unassembled WGS sequence"/>
</dbReference>
<name>L7CFU5_RHOBT</name>
<gene>
    <name evidence="1" type="ORF">RBSWK_03185</name>
</gene>
<dbReference type="AlphaFoldDB" id="L7CFU5"/>
<proteinExistence type="predicted"/>
<evidence type="ECO:0000313" key="2">
    <source>
        <dbReference type="Proteomes" id="UP000010959"/>
    </source>
</evidence>
<comment type="caution">
    <text evidence="1">The sequence shown here is derived from an EMBL/GenBank/DDBJ whole genome shotgun (WGS) entry which is preliminary data.</text>
</comment>
<dbReference type="EMBL" id="AMWG01000085">
    <property type="protein sequence ID" value="ELP32893.1"/>
    <property type="molecule type" value="Genomic_DNA"/>
</dbReference>